<feature type="transmembrane region" description="Helical" evidence="5">
    <location>
        <begin position="39"/>
        <end position="58"/>
    </location>
</feature>
<feature type="transmembrane region" description="Helical" evidence="5">
    <location>
        <begin position="120"/>
        <end position="137"/>
    </location>
</feature>
<evidence type="ECO:0000256" key="3">
    <source>
        <dbReference type="ARBA" id="ARBA00022989"/>
    </source>
</evidence>
<comment type="caution">
    <text evidence="7">The sequence shown here is derived from an EMBL/GenBank/DDBJ whole genome shotgun (WGS) entry which is preliminary data.</text>
</comment>
<evidence type="ECO:0000256" key="1">
    <source>
        <dbReference type="ARBA" id="ARBA00004141"/>
    </source>
</evidence>
<evidence type="ECO:0000256" key="4">
    <source>
        <dbReference type="ARBA" id="ARBA00023136"/>
    </source>
</evidence>
<dbReference type="Pfam" id="PF00892">
    <property type="entry name" value="EamA"/>
    <property type="match status" value="2"/>
</dbReference>
<evidence type="ECO:0000313" key="8">
    <source>
        <dbReference type="Proteomes" id="UP001155586"/>
    </source>
</evidence>
<feature type="domain" description="EamA" evidence="6">
    <location>
        <begin position="8"/>
        <end position="136"/>
    </location>
</feature>
<dbReference type="PANTHER" id="PTHR22911:SF6">
    <property type="entry name" value="SOLUTE CARRIER FAMILY 35 MEMBER G1"/>
    <property type="match status" value="1"/>
</dbReference>
<dbReference type="Proteomes" id="UP001155586">
    <property type="component" value="Unassembled WGS sequence"/>
</dbReference>
<sequence length="306" mass="33955">MPQFFTPVLFMLSSTLSLSLTGLLTKFLSQDFSPEQLSFLRFVIPAIILLFIMCVTTFRKPPRDMVKPLWIRAVCIAACQVCFIYALQVLTLVESVVLFSTGPLFIPVLEKLIFSVRVQWLTIASLVMTFCGVLFLAGDPSGIQFRPELLIGLLAGLFNAGSQLSLYRVSKGNMRAMDINAWTFAYAAVLLMPVLFLGADRMAIVGGLSSFNGVAIASLLAVSLLIINTQIFRSKAYKLASSGSQLAPLIFTNLLFTAIWQATFFNESFNVYQLIGLGLIVFASMLNILIPRLIRLLKRRSNIQWV</sequence>
<name>A0A9X3CDM9_9VIBR</name>
<feature type="transmembrane region" description="Helical" evidence="5">
    <location>
        <begin position="246"/>
        <end position="265"/>
    </location>
</feature>
<accession>A0A9X3CDM9</accession>
<feature type="transmembrane region" description="Helical" evidence="5">
    <location>
        <begin position="96"/>
        <end position="113"/>
    </location>
</feature>
<keyword evidence="4 5" id="KW-0472">Membrane</keyword>
<feature type="transmembrane region" description="Helical" evidence="5">
    <location>
        <begin position="203"/>
        <end position="226"/>
    </location>
</feature>
<evidence type="ECO:0000256" key="2">
    <source>
        <dbReference type="ARBA" id="ARBA00022692"/>
    </source>
</evidence>
<keyword evidence="8" id="KW-1185">Reference proteome</keyword>
<dbReference type="EMBL" id="JAKRRX010000037">
    <property type="protein sequence ID" value="MCW8333848.1"/>
    <property type="molecule type" value="Genomic_DNA"/>
</dbReference>
<reference evidence="7" key="1">
    <citation type="submission" date="2022-02" db="EMBL/GenBank/DDBJ databases">
        <title>Vibrio sp. nov., a new bacterium isolated from Bohai sea, China.</title>
        <authorList>
            <person name="Yuan Y."/>
        </authorList>
    </citation>
    <scope>NUCLEOTIDE SEQUENCE</scope>
    <source>
        <strain evidence="7">DBSS07</strain>
    </source>
</reference>
<feature type="domain" description="EamA" evidence="6">
    <location>
        <begin position="149"/>
        <end position="287"/>
    </location>
</feature>
<comment type="subcellular location">
    <subcellularLocation>
        <location evidence="1">Membrane</location>
        <topology evidence="1">Multi-pass membrane protein</topology>
    </subcellularLocation>
</comment>
<proteinExistence type="predicted"/>
<evidence type="ECO:0000259" key="6">
    <source>
        <dbReference type="Pfam" id="PF00892"/>
    </source>
</evidence>
<organism evidence="7 8">
    <name type="scientific">Vibrio paucivorans</name>
    <dbReference type="NCBI Taxonomy" id="2829489"/>
    <lineage>
        <taxon>Bacteria</taxon>
        <taxon>Pseudomonadati</taxon>
        <taxon>Pseudomonadota</taxon>
        <taxon>Gammaproteobacteria</taxon>
        <taxon>Vibrionales</taxon>
        <taxon>Vibrionaceae</taxon>
        <taxon>Vibrio</taxon>
    </lineage>
</organism>
<feature type="transmembrane region" description="Helical" evidence="5">
    <location>
        <begin position="271"/>
        <end position="290"/>
    </location>
</feature>
<gene>
    <name evidence="7" type="ORF">MD483_08425</name>
</gene>
<dbReference type="GO" id="GO:0016020">
    <property type="term" value="C:membrane"/>
    <property type="evidence" value="ECO:0007669"/>
    <property type="project" value="UniProtKB-SubCell"/>
</dbReference>
<keyword evidence="3 5" id="KW-1133">Transmembrane helix</keyword>
<keyword evidence="2 5" id="KW-0812">Transmembrane</keyword>
<feature type="transmembrane region" description="Helical" evidence="5">
    <location>
        <begin position="149"/>
        <end position="167"/>
    </location>
</feature>
<evidence type="ECO:0000313" key="7">
    <source>
        <dbReference type="EMBL" id="MCW8333848.1"/>
    </source>
</evidence>
<dbReference type="AlphaFoldDB" id="A0A9X3CDM9"/>
<dbReference type="RefSeq" id="WP_265687315.1">
    <property type="nucleotide sequence ID" value="NZ_JAKRRX010000037.1"/>
</dbReference>
<dbReference type="InterPro" id="IPR000620">
    <property type="entry name" value="EamA_dom"/>
</dbReference>
<dbReference type="SUPFAM" id="SSF103481">
    <property type="entry name" value="Multidrug resistance efflux transporter EmrE"/>
    <property type="match status" value="2"/>
</dbReference>
<protein>
    <submittedName>
        <fullName evidence="7">DMT family transporter</fullName>
    </submittedName>
</protein>
<evidence type="ECO:0000256" key="5">
    <source>
        <dbReference type="SAM" id="Phobius"/>
    </source>
</evidence>
<feature type="transmembrane region" description="Helical" evidence="5">
    <location>
        <begin position="179"/>
        <end position="197"/>
    </location>
</feature>
<dbReference type="PANTHER" id="PTHR22911">
    <property type="entry name" value="ACYL-MALONYL CONDENSING ENZYME-RELATED"/>
    <property type="match status" value="1"/>
</dbReference>
<dbReference type="InterPro" id="IPR037185">
    <property type="entry name" value="EmrE-like"/>
</dbReference>